<organism evidence="2 3">
    <name type="scientific">Corynespora cassiicola Philippines</name>
    <dbReference type="NCBI Taxonomy" id="1448308"/>
    <lineage>
        <taxon>Eukaryota</taxon>
        <taxon>Fungi</taxon>
        <taxon>Dikarya</taxon>
        <taxon>Ascomycota</taxon>
        <taxon>Pezizomycotina</taxon>
        <taxon>Dothideomycetes</taxon>
        <taxon>Pleosporomycetidae</taxon>
        <taxon>Pleosporales</taxon>
        <taxon>Corynesporascaceae</taxon>
        <taxon>Corynespora</taxon>
    </lineage>
</organism>
<dbReference type="InterPro" id="IPR011051">
    <property type="entry name" value="RmlC_Cupin_sf"/>
</dbReference>
<name>A0A2T2PCZ2_CORCC</name>
<dbReference type="SUPFAM" id="SSF51182">
    <property type="entry name" value="RmlC-like cupins"/>
    <property type="match status" value="1"/>
</dbReference>
<reference evidence="2 3" key="1">
    <citation type="journal article" date="2018" name="Front. Microbiol.">
        <title>Genome-Wide Analysis of Corynespora cassiicola Leaf Fall Disease Putative Effectors.</title>
        <authorList>
            <person name="Lopez D."/>
            <person name="Ribeiro S."/>
            <person name="Label P."/>
            <person name="Fumanal B."/>
            <person name="Venisse J.S."/>
            <person name="Kohler A."/>
            <person name="de Oliveira R.R."/>
            <person name="Labutti K."/>
            <person name="Lipzen A."/>
            <person name="Lail K."/>
            <person name="Bauer D."/>
            <person name="Ohm R.A."/>
            <person name="Barry K.W."/>
            <person name="Spatafora J."/>
            <person name="Grigoriev I.V."/>
            <person name="Martin F.M."/>
            <person name="Pujade-Renaud V."/>
        </authorList>
    </citation>
    <scope>NUCLEOTIDE SEQUENCE [LARGE SCALE GENOMIC DNA]</scope>
    <source>
        <strain evidence="2 3">Philippines</strain>
    </source>
</reference>
<dbReference type="PANTHER" id="PTHR36448">
    <property type="entry name" value="BLR7373 PROTEIN"/>
    <property type="match status" value="1"/>
</dbReference>
<accession>A0A2T2PCZ2</accession>
<dbReference type="OrthoDB" id="2446447at2759"/>
<dbReference type="AlphaFoldDB" id="A0A2T2PCZ2"/>
<gene>
    <name evidence="2" type="ORF">BS50DRAFT_568165</name>
</gene>
<proteinExistence type="predicted"/>
<keyword evidence="3" id="KW-1185">Reference proteome</keyword>
<evidence type="ECO:0000313" key="2">
    <source>
        <dbReference type="EMBL" id="PSN75531.1"/>
    </source>
</evidence>
<dbReference type="Pfam" id="PF00190">
    <property type="entry name" value="Cupin_1"/>
    <property type="match status" value="1"/>
</dbReference>
<dbReference type="InterPro" id="IPR047121">
    <property type="entry name" value="YjiB-like"/>
</dbReference>
<evidence type="ECO:0000259" key="1">
    <source>
        <dbReference type="Pfam" id="PF00190"/>
    </source>
</evidence>
<dbReference type="CDD" id="cd02219">
    <property type="entry name" value="cupin_YjlB-like"/>
    <property type="match status" value="1"/>
</dbReference>
<protein>
    <recommendedName>
        <fullName evidence="1">Cupin type-1 domain-containing protein</fullName>
    </recommendedName>
</protein>
<dbReference type="PANTHER" id="PTHR36448:SF2">
    <property type="entry name" value="CUPIN TYPE-1 DOMAIN-CONTAINING PROTEIN"/>
    <property type="match status" value="1"/>
</dbReference>
<evidence type="ECO:0000313" key="3">
    <source>
        <dbReference type="Proteomes" id="UP000240883"/>
    </source>
</evidence>
<sequence>MVPRRTTPNLLPELLHIPPTPHIPNSSLPVLVYRQALATFPYDAILSLLQQNGWKKGGQWKTYKTAHFHSNVHECYVVIHGKCRYLLGCRPEDGAAGGVEMDIEVGDVFVLPAGVSHCAIESEGEFEYVGFYVEVCGAIARREGKG</sequence>
<dbReference type="InterPro" id="IPR014710">
    <property type="entry name" value="RmlC-like_jellyroll"/>
</dbReference>
<dbReference type="STRING" id="1448308.A0A2T2PCZ2"/>
<dbReference type="EMBL" id="KZ678128">
    <property type="protein sequence ID" value="PSN75531.1"/>
    <property type="molecule type" value="Genomic_DNA"/>
</dbReference>
<dbReference type="Proteomes" id="UP000240883">
    <property type="component" value="Unassembled WGS sequence"/>
</dbReference>
<feature type="domain" description="Cupin type-1" evidence="1">
    <location>
        <begin position="66"/>
        <end position="131"/>
    </location>
</feature>
<dbReference type="InterPro" id="IPR006045">
    <property type="entry name" value="Cupin_1"/>
</dbReference>
<dbReference type="Gene3D" id="2.60.120.10">
    <property type="entry name" value="Jelly Rolls"/>
    <property type="match status" value="1"/>
</dbReference>